<name>A0A859FG53_9BACI</name>
<protein>
    <submittedName>
        <fullName evidence="5">AraC family transcriptional regulator</fullName>
    </submittedName>
</protein>
<feature type="domain" description="HTH araC/xylS-type" evidence="4">
    <location>
        <begin position="184"/>
        <end position="283"/>
    </location>
</feature>
<keyword evidence="6" id="KW-1185">Reference proteome</keyword>
<dbReference type="GO" id="GO:0003700">
    <property type="term" value="F:DNA-binding transcription factor activity"/>
    <property type="evidence" value="ECO:0007669"/>
    <property type="project" value="InterPro"/>
</dbReference>
<proteinExistence type="predicted"/>
<evidence type="ECO:0000259" key="4">
    <source>
        <dbReference type="PROSITE" id="PS01124"/>
    </source>
</evidence>
<dbReference type="EMBL" id="CP041372">
    <property type="protein sequence ID" value="QKS71798.1"/>
    <property type="molecule type" value="Genomic_DNA"/>
</dbReference>
<organism evidence="5 6">
    <name type="scientific">Paenalkalicoccus suaedae</name>
    <dbReference type="NCBI Taxonomy" id="2592382"/>
    <lineage>
        <taxon>Bacteria</taxon>
        <taxon>Bacillati</taxon>
        <taxon>Bacillota</taxon>
        <taxon>Bacilli</taxon>
        <taxon>Bacillales</taxon>
        <taxon>Bacillaceae</taxon>
        <taxon>Paenalkalicoccus</taxon>
    </lineage>
</organism>
<dbReference type="PANTHER" id="PTHR43280">
    <property type="entry name" value="ARAC-FAMILY TRANSCRIPTIONAL REGULATOR"/>
    <property type="match status" value="1"/>
</dbReference>
<dbReference type="SUPFAM" id="SSF51215">
    <property type="entry name" value="Regulatory protein AraC"/>
    <property type="match status" value="1"/>
</dbReference>
<evidence type="ECO:0000256" key="3">
    <source>
        <dbReference type="ARBA" id="ARBA00023163"/>
    </source>
</evidence>
<dbReference type="KEGG" id="psua:FLK61_34575"/>
<keyword evidence="1" id="KW-0805">Transcription regulation</keyword>
<dbReference type="InterPro" id="IPR020449">
    <property type="entry name" value="Tscrpt_reg_AraC-type_HTH"/>
</dbReference>
<dbReference type="PANTHER" id="PTHR43280:SF2">
    <property type="entry name" value="HTH-TYPE TRANSCRIPTIONAL REGULATOR EXSA"/>
    <property type="match status" value="1"/>
</dbReference>
<dbReference type="SUPFAM" id="SSF46689">
    <property type="entry name" value="Homeodomain-like"/>
    <property type="match status" value="2"/>
</dbReference>
<dbReference type="Proteomes" id="UP000318138">
    <property type="component" value="Chromosome"/>
</dbReference>
<accession>A0A859FG53</accession>
<dbReference type="InterPro" id="IPR037923">
    <property type="entry name" value="HTH-like"/>
</dbReference>
<evidence type="ECO:0000256" key="1">
    <source>
        <dbReference type="ARBA" id="ARBA00023015"/>
    </source>
</evidence>
<evidence type="ECO:0000256" key="2">
    <source>
        <dbReference type="ARBA" id="ARBA00023125"/>
    </source>
</evidence>
<dbReference type="SMART" id="SM00342">
    <property type="entry name" value="HTH_ARAC"/>
    <property type="match status" value="1"/>
</dbReference>
<dbReference type="Gene3D" id="2.60.120.10">
    <property type="entry name" value="Jelly Rolls"/>
    <property type="match status" value="1"/>
</dbReference>
<dbReference type="InterPro" id="IPR018060">
    <property type="entry name" value="HTH_AraC"/>
</dbReference>
<keyword evidence="3" id="KW-0804">Transcription</keyword>
<dbReference type="GO" id="GO:0043565">
    <property type="term" value="F:sequence-specific DNA binding"/>
    <property type="evidence" value="ECO:0007669"/>
    <property type="project" value="InterPro"/>
</dbReference>
<dbReference type="PROSITE" id="PS01124">
    <property type="entry name" value="HTH_ARAC_FAMILY_2"/>
    <property type="match status" value="1"/>
</dbReference>
<evidence type="ECO:0000313" key="6">
    <source>
        <dbReference type="Proteomes" id="UP000318138"/>
    </source>
</evidence>
<dbReference type="Gene3D" id="1.10.10.60">
    <property type="entry name" value="Homeodomain-like"/>
    <property type="match status" value="2"/>
</dbReference>
<sequence length="290" mass="33952">MLLKAKLPPLPTFIKCGNATFASGKSHFGRTFHLFDMLFVTKGTIYMKEENQEYEIKAGEYLILAPGLYHKGYKGCEEESAFYWAHFSFPNSYRLEEEGEINWAAIFLKTNTHVTPDIFELCLPRYKRMEHPEQVIALFEKLLAAERSSDLTERMKQQSYFFDILVYLQKSAIELPSRSQEIAHSCMTYIHAHFHRDDFQVRDMAKELLFHPDHLTRAMKKATGLTPLQYLHQVRFRHAKQLLEKGVLDLTTIAIATGFKDVSYFARLFKEKEGMTPGQYRRIPTYEREK</sequence>
<dbReference type="PRINTS" id="PR00032">
    <property type="entry name" value="HTHARAC"/>
</dbReference>
<dbReference type="InterPro" id="IPR009057">
    <property type="entry name" value="Homeodomain-like_sf"/>
</dbReference>
<dbReference type="AlphaFoldDB" id="A0A859FG53"/>
<dbReference type="InterPro" id="IPR014710">
    <property type="entry name" value="RmlC-like_jellyroll"/>
</dbReference>
<keyword evidence="2" id="KW-0238">DNA-binding</keyword>
<dbReference type="Pfam" id="PF12833">
    <property type="entry name" value="HTH_18"/>
    <property type="match status" value="1"/>
</dbReference>
<evidence type="ECO:0000313" key="5">
    <source>
        <dbReference type="EMBL" id="QKS71798.1"/>
    </source>
</evidence>
<reference evidence="6" key="1">
    <citation type="submission" date="2019-07" db="EMBL/GenBank/DDBJ databases">
        <title>Bacillus alkalisoli sp. nov. isolated from saline soil.</title>
        <authorList>
            <person name="Sun J.-Q."/>
            <person name="Xu L."/>
        </authorList>
    </citation>
    <scope>NUCLEOTIDE SEQUENCE [LARGE SCALE GENOMIC DNA]</scope>
    <source>
        <strain evidence="6">M4U3P1</strain>
    </source>
</reference>
<gene>
    <name evidence="5" type="ORF">FLK61_34575</name>
</gene>
<dbReference type="RefSeq" id="WP_176009784.1">
    <property type="nucleotide sequence ID" value="NZ_CP041372.2"/>
</dbReference>